<dbReference type="STRING" id="1314674.A0A0D7BL59"/>
<dbReference type="GO" id="GO:0005524">
    <property type="term" value="F:ATP binding"/>
    <property type="evidence" value="ECO:0007669"/>
    <property type="project" value="UniProtKB-UniRule"/>
</dbReference>
<name>A0A0D7BL59_9AGAR</name>
<dbReference type="EMBL" id="KN880462">
    <property type="protein sequence ID" value="KIY70874.1"/>
    <property type="molecule type" value="Genomic_DNA"/>
</dbReference>
<reference evidence="7 8" key="1">
    <citation type="journal article" date="2015" name="Fungal Genet. Biol.">
        <title>Evolution of novel wood decay mechanisms in Agaricales revealed by the genome sequences of Fistulina hepatica and Cylindrobasidium torrendii.</title>
        <authorList>
            <person name="Floudas D."/>
            <person name="Held B.W."/>
            <person name="Riley R."/>
            <person name="Nagy L.G."/>
            <person name="Koehler G."/>
            <person name="Ransdell A.S."/>
            <person name="Younus H."/>
            <person name="Chow J."/>
            <person name="Chiniquy J."/>
            <person name="Lipzen A."/>
            <person name="Tritt A."/>
            <person name="Sun H."/>
            <person name="Haridas S."/>
            <person name="LaButti K."/>
            <person name="Ohm R.A."/>
            <person name="Kues U."/>
            <person name="Blanchette R.A."/>
            <person name="Grigoriev I.V."/>
            <person name="Minto R.E."/>
            <person name="Hibbett D.S."/>
        </authorList>
    </citation>
    <scope>NUCLEOTIDE SEQUENCE [LARGE SCALE GENOMIC DNA]</scope>
    <source>
        <strain evidence="7 8">FP15055 ss-10</strain>
    </source>
</reference>
<evidence type="ECO:0000256" key="2">
    <source>
        <dbReference type="ARBA" id="ARBA00022840"/>
    </source>
</evidence>
<evidence type="ECO:0000256" key="4">
    <source>
        <dbReference type="RuleBase" id="RU000304"/>
    </source>
</evidence>
<keyword evidence="1 3" id="KW-0547">Nucleotide-binding</keyword>
<dbReference type="PANTHER" id="PTHR24347">
    <property type="entry name" value="SERINE/THREONINE-PROTEIN KINASE"/>
    <property type="match status" value="1"/>
</dbReference>
<dbReference type="FunFam" id="1.10.510.10:FF:000571">
    <property type="entry name" value="Maternal embryonic leucine zipper kinase"/>
    <property type="match status" value="1"/>
</dbReference>
<keyword evidence="7" id="KW-0808">Transferase</keyword>
<proteinExistence type="inferred from homology"/>
<dbReference type="GO" id="GO:0004674">
    <property type="term" value="F:protein serine/threonine kinase activity"/>
    <property type="evidence" value="ECO:0007669"/>
    <property type="project" value="UniProtKB-KW"/>
</dbReference>
<feature type="domain" description="Protein kinase" evidence="6">
    <location>
        <begin position="19"/>
        <end position="280"/>
    </location>
</feature>
<dbReference type="Pfam" id="PF00069">
    <property type="entry name" value="Pkinase"/>
    <property type="match status" value="1"/>
</dbReference>
<dbReference type="CDD" id="cd05117">
    <property type="entry name" value="STKc_CAMK"/>
    <property type="match status" value="1"/>
</dbReference>
<keyword evidence="2 3" id="KW-0067">ATP-binding</keyword>
<sequence length="384" mass="43465">MPNEDLSTATPADVLPCLYRTGRTIGAGTYAIVREAIHDVTGERFACKVINKKLMQGREYLIRNEIAILQKISSGHRNVVAMRDYFETEMNIYICFDLCTGGELFTRICNKGCYPEIQAVEIVHSVLEGIKYIHDAGVVHRDLKPENLLFRTPGDDAEVALADFGLSRVLDEGKLELFTELCGTPSYMAPEIFNKSGHGQPVDIWALGVVTYFMLAGYVPFDRATKKQEIRAIRDGDYAFKPDEYWEHISEPAKSFITDCLTMNPNERPTAVLLLEHEWFTTPLEPIPDSFESDSSRSIRPSPPDDHSRRSATPHEHRVVREDVKKCQDESKREDMDTAPVLHRVLSQGDGVVENSPAAPSHRGRRRDRVRDSFSRALEKLKPM</sequence>
<dbReference type="InterPro" id="IPR008271">
    <property type="entry name" value="Ser/Thr_kinase_AS"/>
</dbReference>
<comment type="similarity">
    <text evidence="4">Belongs to the protein kinase superfamily.</text>
</comment>
<accession>A0A0D7BL59</accession>
<dbReference type="OrthoDB" id="40902at2759"/>
<evidence type="ECO:0000313" key="8">
    <source>
        <dbReference type="Proteomes" id="UP000054007"/>
    </source>
</evidence>
<dbReference type="PROSITE" id="PS50011">
    <property type="entry name" value="PROTEIN_KINASE_DOM"/>
    <property type="match status" value="1"/>
</dbReference>
<dbReference type="InterPro" id="IPR011009">
    <property type="entry name" value="Kinase-like_dom_sf"/>
</dbReference>
<dbReference type="PROSITE" id="PS00108">
    <property type="entry name" value="PROTEIN_KINASE_ST"/>
    <property type="match status" value="1"/>
</dbReference>
<feature type="binding site" evidence="3">
    <location>
        <position position="48"/>
    </location>
    <ligand>
        <name>ATP</name>
        <dbReference type="ChEBI" id="CHEBI:30616"/>
    </ligand>
</feature>
<evidence type="ECO:0000256" key="1">
    <source>
        <dbReference type="ARBA" id="ARBA00022741"/>
    </source>
</evidence>
<gene>
    <name evidence="7" type="ORF">CYLTODRAFT_419413</name>
</gene>
<evidence type="ECO:0000313" key="7">
    <source>
        <dbReference type="EMBL" id="KIY70874.1"/>
    </source>
</evidence>
<dbReference type="SUPFAM" id="SSF56112">
    <property type="entry name" value="Protein kinase-like (PK-like)"/>
    <property type="match status" value="1"/>
</dbReference>
<dbReference type="SMART" id="SM00220">
    <property type="entry name" value="S_TKc"/>
    <property type="match status" value="1"/>
</dbReference>
<evidence type="ECO:0000256" key="5">
    <source>
        <dbReference type="SAM" id="MobiDB-lite"/>
    </source>
</evidence>
<dbReference type="Gene3D" id="1.10.510.10">
    <property type="entry name" value="Transferase(Phosphotransferase) domain 1"/>
    <property type="match status" value="1"/>
</dbReference>
<protein>
    <submittedName>
        <fullName evidence="7">Pkinase-domain-containing protein</fullName>
    </submittedName>
</protein>
<feature type="region of interest" description="Disordered" evidence="5">
    <location>
        <begin position="286"/>
        <end position="371"/>
    </location>
</feature>
<organism evidence="7 8">
    <name type="scientific">Cylindrobasidium torrendii FP15055 ss-10</name>
    <dbReference type="NCBI Taxonomy" id="1314674"/>
    <lineage>
        <taxon>Eukaryota</taxon>
        <taxon>Fungi</taxon>
        <taxon>Dikarya</taxon>
        <taxon>Basidiomycota</taxon>
        <taxon>Agaricomycotina</taxon>
        <taxon>Agaricomycetes</taxon>
        <taxon>Agaricomycetidae</taxon>
        <taxon>Agaricales</taxon>
        <taxon>Marasmiineae</taxon>
        <taxon>Physalacriaceae</taxon>
        <taxon>Cylindrobasidium</taxon>
    </lineage>
</organism>
<dbReference type="AlphaFoldDB" id="A0A0D7BL59"/>
<evidence type="ECO:0000256" key="3">
    <source>
        <dbReference type="PROSITE-ProRule" id="PRU10141"/>
    </source>
</evidence>
<dbReference type="Proteomes" id="UP000054007">
    <property type="component" value="Unassembled WGS sequence"/>
</dbReference>
<evidence type="ECO:0000259" key="6">
    <source>
        <dbReference type="PROSITE" id="PS50011"/>
    </source>
</evidence>
<dbReference type="PROSITE" id="PS00107">
    <property type="entry name" value="PROTEIN_KINASE_ATP"/>
    <property type="match status" value="1"/>
</dbReference>
<feature type="compositionally biased region" description="Basic and acidic residues" evidence="5">
    <location>
        <begin position="303"/>
        <end position="336"/>
    </location>
</feature>
<keyword evidence="4" id="KW-0723">Serine/threonine-protein kinase</keyword>
<dbReference type="InterPro" id="IPR000719">
    <property type="entry name" value="Prot_kinase_dom"/>
</dbReference>
<dbReference type="Gene3D" id="3.30.200.20">
    <property type="entry name" value="Phosphorylase Kinase, domain 1"/>
    <property type="match status" value="1"/>
</dbReference>
<keyword evidence="7" id="KW-0418">Kinase</keyword>
<dbReference type="InterPro" id="IPR017441">
    <property type="entry name" value="Protein_kinase_ATP_BS"/>
</dbReference>
<keyword evidence="8" id="KW-1185">Reference proteome</keyword>